<organism evidence="1">
    <name type="scientific">Poeciliopsis prolifica</name>
    <name type="common">blackstripe livebearer</name>
    <dbReference type="NCBI Taxonomy" id="188132"/>
    <lineage>
        <taxon>Eukaryota</taxon>
        <taxon>Metazoa</taxon>
        <taxon>Chordata</taxon>
        <taxon>Craniata</taxon>
        <taxon>Vertebrata</taxon>
        <taxon>Euteleostomi</taxon>
        <taxon>Actinopterygii</taxon>
        <taxon>Neopterygii</taxon>
        <taxon>Teleostei</taxon>
        <taxon>Neoteleostei</taxon>
        <taxon>Acanthomorphata</taxon>
        <taxon>Ovalentaria</taxon>
        <taxon>Atherinomorphae</taxon>
        <taxon>Cyprinodontiformes</taxon>
        <taxon>Poeciliidae</taxon>
        <taxon>Poeciliinae</taxon>
        <taxon>Poeciliopsis</taxon>
    </lineage>
</organism>
<proteinExistence type="predicted"/>
<sequence length="166" mass="18444">MHSPYTHLGTFTLKGMDLLYVPWRCFGKRQSQPAGSPVNQPVLWALIGQSVHFGVSTANHQTVSWRAAPNLLRDARHSIRSEPLLVCRPSQPYRKLLPLYSQSGVLGLSTDNCSMVTANLGFILPYRCLISVVYGNKLPQQALTANIASWMVRKQNGNRENGKGLL</sequence>
<gene>
    <name evidence="1" type="primary">PPUP9740</name>
</gene>
<protein>
    <submittedName>
        <fullName evidence="1">PPUP9740</fullName>
    </submittedName>
</protein>
<name>A0A0S7EN47_9TELE</name>
<reference evidence="1" key="1">
    <citation type="submission" date="2014-12" db="EMBL/GenBank/DDBJ databases">
        <title>Parallel Evolution in Life History Adaptation Evident in the Tissue-Specific Poeciliopsis prolifica transcriptome.</title>
        <authorList>
            <person name="Jue N.K."/>
            <person name="Foley R.J."/>
            <person name="Obergfell C."/>
            <person name="Reznick D.N."/>
            <person name="O'Neill R.J."/>
            <person name="O'Neill M.J."/>
        </authorList>
    </citation>
    <scope>NUCLEOTIDE SEQUENCE</scope>
</reference>
<dbReference type="AlphaFoldDB" id="A0A0S7EN47"/>
<dbReference type="EMBL" id="GBYX01478007">
    <property type="protein sequence ID" value="JAO03683.1"/>
    <property type="molecule type" value="Transcribed_RNA"/>
</dbReference>
<evidence type="ECO:0000313" key="1">
    <source>
        <dbReference type="EMBL" id="JAO03683.1"/>
    </source>
</evidence>
<accession>A0A0S7EN47</accession>